<evidence type="ECO:0000256" key="4">
    <source>
        <dbReference type="ARBA" id="ARBA00022989"/>
    </source>
</evidence>
<name>A0ABS7DLI6_9FIRM</name>
<feature type="transmembrane region" description="Helical" evidence="6">
    <location>
        <begin position="101"/>
        <end position="123"/>
    </location>
</feature>
<dbReference type="InterPro" id="IPR001851">
    <property type="entry name" value="ABC_transp_permease"/>
</dbReference>
<sequence length="344" mass="36096">MENREKQNAWKKMMAIRGMGQVVTVTAGLIVLCIVFAVLNPSFYSGRNVGNLLRQVAPILIIGIGQSYVLITGNIDLSIGSVVGMSCMVSATLMTKGVNPWVAMLLTLVICVGVGVLNGLLVAQCKLPPFIATLGTMTVARGVAQIVNNNYNTDAIGDAAQGYRNLFYYGSTFGLYNTIWIALVLFLGFNFLLSKTRTGRHIYAVGSNIEASKLSGINTDSTTIKVYIVSAFCAGVVGLITSATAGMGTMDAGNMYEMYAVAASVIGGVSTLGGQGLLVGTVVGAAIWGVLQNGLQFAGAPVAMRNIVIGTIVVISVLLDVVIRTGKPKKAKNNTKLVPAQKES</sequence>
<organism evidence="7 8">
    <name type="scientific">Caproiciproducens faecalis</name>
    <dbReference type="NCBI Taxonomy" id="2820301"/>
    <lineage>
        <taxon>Bacteria</taxon>
        <taxon>Bacillati</taxon>
        <taxon>Bacillota</taxon>
        <taxon>Clostridia</taxon>
        <taxon>Eubacteriales</taxon>
        <taxon>Acutalibacteraceae</taxon>
        <taxon>Caproiciproducens</taxon>
    </lineage>
</organism>
<evidence type="ECO:0000313" key="7">
    <source>
        <dbReference type="EMBL" id="MBW7572142.1"/>
    </source>
</evidence>
<evidence type="ECO:0000256" key="2">
    <source>
        <dbReference type="ARBA" id="ARBA00022475"/>
    </source>
</evidence>
<protein>
    <submittedName>
        <fullName evidence="7">ABC transporter permease</fullName>
    </submittedName>
</protein>
<comment type="subcellular location">
    <subcellularLocation>
        <location evidence="1">Cell membrane</location>
        <topology evidence="1">Multi-pass membrane protein</topology>
    </subcellularLocation>
</comment>
<keyword evidence="2" id="KW-1003">Cell membrane</keyword>
<dbReference type="Pfam" id="PF02653">
    <property type="entry name" value="BPD_transp_2"/>
    <property type="match status" value="1"/>
</dbReference>
<evidence type="ECO:0000313" key="8">
    <source>
        <dbReference type="Proteomes" id="UP000719942"/>
    </source>
</evidence>
<dbReference type="PANTHER" id="PTHR32196">
    <property type="entry name" value="ABC TRANSPORTER PERMEASE PROTEIN YPHD-RELATED-RELATED"/>
    <property type="match status" value="1"/>
</dbReference>
<dbReference type="RefSeq" id="WP_219964564.1">
    <property type="nucleotide sequence ID" value="NZ_JAGFNZ010000002.1"/>
</dbReference>
<evidence type="ECO:0000256" key="5">
    <source>
        <dbReference type="ARBA" id="ARBA00023136"/>
    </source>
</evidence>
<keyword evidence="5 6" id="KW-0472">Membrane</keyword>
<reference evidence="7 8" key="1">
    <citation type="submission" date="2021-03" db="EMBL/GenBank/DDBJ databases">
        <title>Caproiciproducens sp. nov. isolated from feces of cow.</title>
        <authorList>
            <person name="Choi J.-Y."/>
        </authorList>
    </citation>
    <scope>NUCLEOTIDE SEQUENCE [LARGE SCALE GENOMIC DNA]</scope>
    <source>
        <strain evidence="7 8">AGMB10547</strain>
    </source>
</reference>
<feature type="transmembrane region" description="Helical" evidence="6">
    <location>
        <begin position="224"/>
        <end position="246"/>
    </location>
</feature>
<evidence type="ECO:0000256" key="1">
    <source>
        <dbReference type="ARBA" id="ARBA00004651"/>
    </source>
</evidence>
<feature type="transmembrane region" description="Helical" evidence="6">
    <location>
        <begin position="303"/>
        <end position="323"/>
    </location>
</feature>
<evidence type="ECO:0000256" key="3">
    <source>
        <dbReference type="ARBA" id="ARBA00022692"/>
    </source>
</evidence>
<feature type="transmembrane region" description="Helical" evidence="6">
    <location>
        <begin position="173"/>
        <end position="193"/>
    </location>
</feature>
<keyword evidence="8" id="KW-1185">Reference proteome</keyword>
<proteinExistence type="predicted"/>
<feature type="transmembrane region" description="Helical" evidence="6">
    <location>
        <begin position="258"/>
        <end position="291"/>
    </location>
</feature>
<gene>
    <name evidence="7" type="ORF">J5W02_04890</name>
</gene>
<dbReference type="Proteomes" id="UP000719942">
    <property type="component" value="Unassembled WGS sequence"/>
</dbReference>
<accession>A0ABS7DLI6</accession>
<evidence type="ECO:0000256" key="6">
    <source>
        <dbReference type="SAM" id="Phobius"/>
    </source>
</evidence>
<keyword evidence="4 6" id="KW-1133">Transmembrane helix</keyword>
<dbReference type="EMBL" id="JAGFNZ010000002">
    <property type="protein sequence ID" value="MBW7572142.1"/>
    <property type="molecule type" value="Genomic_DNA"/>
</dbReference>
<feature type="transmembrane region" description="Helical" evidence="6">
    <location>
        <begin position="52"/>
        <end position="70"/>
    </location>
</feature>
<comment type="caution">
    <text evidence="7">The sequence shown here is derived from an EMBL/GenBank/DDBJ whole genome shotgun (WGS) entry which is preliminary data.</text>
</comment>
<feature type="transmembrane region" description="Helical" evidence="6">
    <location>
        <begin position="21"/>
        <end position="40"/>
    </location>
</feature>
<dbReference type="CDD" id="cd06579">
    <property type="entry name" value="TM_PBP1_transp_AraH_like"/>
    <property type="match status" value="1"/>
</dbReference>
<keyword evidence="3 6" id="KW-0812">Transmembrane</keyword>